<dbReference type="SUPFAM" id="SSF53335">
    <property type="entry name" value="S-adenosyl-L-methionine-dependent methyltransferases"/>
    <property type="match status" value="1"/>
</dbReference>
<dbReference type="Pfam" id="PF00891">
    <property type="entry name" value="Methyltransf_2"/>
    <property type="match status" value="1"/>
</dbReference>
<evidence type="ECO:0000313" key="6">
    <source>
        <dbReference type="Proteomes" id="UP000193240"/>
    </source>
</evidence>
<sequence length="362" mass="40122">MASPVHKYFYSMVEISAVKFFVDHDIFRAIPHEENTSISYSELASKSGVELSLLERFLNFLISAGTLSSPAASRVAHSASSVIFKRDDASRFYQHLFDYFLVSAAHWPDYFDMHGPVEPKYADRAPYGLATGFPDKTLYEILDARPKKAAAFNAAMALAVAEMPATGTYDFRWVAEHVRNSEEQAGSGGDRRVILVDVGGGQGQILKSILEKNPEIPPNRCVLEDQSNEAVHADVDGVMSSVERQVTSFFHEQPVKGAIVYQVRRVLNDWPDEACTTILRHLREACAPDSRVLVAENLISNQASGSIEHCALDLFMMNFGGKRRTQDAYALLAERAGFRVETVAKDEKSNFAVLELVPVDAP</sequence>
<organism evidence="5 6">
    <name type="scientific">Epicoccum nigrum</name>
    <name type="common">Soil fungus</name>
    <name type="synonym">Epicoccum purpurascens</name>
    <dbReference type="NCBI Taxonomy" id="105696"/>
    <lineage>
        <taxon>Eukaryota</taxon>
        <taxon>Fungi</taxon>
        <taxon>Dikarya</taxon>
        <taxon>Ascomycota</taxon>
        <taxon>Pezizomycotina</taxon>
        <taxon>Dothideomycetes</taxon>
        <taxon>Pleosporomycetidae</taxon>
        <taxon>Pleosporales</taxon>
        <taxon>Pleosporineae</taxon>
        <taxon>Didymellaceae</taxon>
        <taxon>Epicoccum</taxon>
    </lineage>
</organism>
<evidence type="ECO:0000256" key="1">
    <source>
        <dbReference type="ARBA" id="ARBA00022603"/>
    </source>
</evidence>
<dbReference type="InterPro" id="IPR029063">
    <property type="entry name" value="SAM-dependent_MTases_sf"/>
</dbReference>
<dbReference type="SUPFAM" id="SSF46785">
    <property type="entry name" value="Winged helix' DNA-binding domain"/>
    <property type="match status" value="1"/>
</dbReference>
<dbReference type="PIRSF" id="PIRSF005739">
    <property type="entry name" value="O-mtase"/>
    <property type="match status" value="1"/>
</dbReference>
<dbReference type="Gene3D" id="3.40.50.150">
    <property type="entry name" value="Vaccinia Virus protein VP39"/>
    <property type="match status" value="1"/>
</dbReference>
<keyword evidence="3" id="KW-0949">S-adenosyl-L-methionine</keyword>
<evidence type="ECO:0000259" key="4">
    <source>
        <dbReference type="Pfam" id="PF00891"/>
    </source>
</evidence>
<feature type="domain" description="O-methyltransferase C-terminal" evidence="4">
    <location>
        <begin position="195"/>
        <end position="339"/>
    </location>
</feature>
<reference evidence="5 6" key="1">
    <citation type="journal article" date="2017" name="Genome Announc.">
        <title>Genome sequence of the saprophytic ascomycete Epicoccum nigrum ICMP 19927 strain isolated from New Zealand.</title>
        <authorList>
            <person name="Fokin M."/>
            <person name="Fleetwood D."/>
            <person name="Weir B.S."/>
            <person name="Villas-Boas S.G."/>
        </authorList>
    </citation>
    <scope>NUCLEOTIDE SEQUENCE [LARGE SCALE GENOMIC DNA]</scope>
    <source>
        <strain evidence="5 6">ICMP 19927</strain>
    </source>
</reference>
<dbReference type="Gene3D" id="1.10.10.10">
    <property type="entry name" value="Winged helix-like DNA-binding domain superfamily/Winged helix DNA-binding domain"/>
    <property type="match status" value="1"/>
</dbReference>
<keyword evidence="2" id="KW-0808">Transferase</keyword>
<dbReference type="InParanoid" id="A0A1Y2MAN8"/>
<dbReference type="GO" id="GO:0032259">
    <property type="term" value="P:methylation"/>
    <property type="evidence" value="ECO:0007669"/>
    <property type="project" value="UniProtKB-KW"/>
</dbReference>
<proteinExistence type="predicted"/>
<evidence type="ECO:0000256" key="2">
    <source>
        <dbReference type="ARBA" id="ARBA00022679"/>
    </source>
</evidence>
<protein>
    <recommendedName>
        <fullName evidence="4">O-methyltransferase C-terminal domain-containing protein</fullName>
    </recommendedName>
</protein>
<accession>A0A1Y2MAN8</accession>
<dbReference type="GO" id="GO:0008171">
    <property type="term" value="F:O-methyltransferase activity"/>
    <property type="evidence" value="ECO:0007669"/>
    <property type="project" value="InterPro"/>
</dbReference>
<gene>
    <name evidence="5" type="ORF">B5807_02535</name>
</gene>
<evidence type="ECO:0000313" key="5">
    <source>
        <dbReference type="EMBL" id="OSS53186.1"/>
    </source>
</evidence>
<dbReference type="InterPro" id="IPR036388">
    <property type="entry name" value="WH-like_DNA-bd_sf"/>
</dbReference>
<dbReference type="PROSITE" id="PS51683">
    <property type="entry name" value="SAM_OMT_II"/>
    <property type="match status" value="1"/>
</dbReference>
<name>A0A1Y2MAN8_EPING</name>
<dbReference type="PANTHER" id="PTHR43712:SF16">
    <property type="entry name" value="O-METHYLTRANSFERASE ELCB"/>
    <property type="match status" value="1"/>
</dbReference>
<dbReference type="InterPro" id="IPR016461">
    <property type="entry name" value="COMT-like"/>
</dbReference>
<dbReference type="PANTHER" id="PTHR43712">
    <property type="entry name" value="PUTATIVE (AFU_ORTHOLOGUE AFUA_4G14580)-RELATED"/>
    <property type="match status" value="1"/>
</dbReference>
<keyword evidence="1" id="KW-0489">Methyltransferase</keyword>
<dbReference type="InterPro" id="IPR001077">
    <property type="entry name" value="COMT_C"/>
</dbReference>
<evidence type="ECO:0000256" key="3">
    <source>
        <dbReference type="ARBA" id="ARBA00022691"/>
    </source>
</evidence>
<keyword evidence="6" id="KW-1185">Reference proteome</keyword>
<dbReference type="OMA" id="VYDFSWV"/>
<dbReference type="AlphaFoldDB" id="A0A1Y2MAN8"/>
<dbReference type="Proteomes" id="UP000193240">
    <property type="component" value="Unassembled WGS sequence"/>
</dbReference>
<dbReference type="EMBL" id="KZ107839">
    <property type="protein sequence ID" value="OSS53186.1"/>
    <property type="molecule type" value="Genomic_DNA"/>
</dbReference>
<dbReference type="InterPro" id="IPR036390">
    <property type="entry name" value="WH_DNA-bd_sf"/>
</dbReference>